<dbReference type="RefSeq" id="XP_018072289.1">
    <property type="nucleotide sequence ID" value="XM_018206808.1"/>
</dbReference>
<dbReference type="EMBL" id="KQ947413">
    <property type="protein sequence ID" value="KUJ17934.1"/>
    <property type="molecule type" value="Genomic_DNA"/>
</dbReference>
<dbReference type="InParanoid" id="A0A194XCP7"/>
<name>A0A194XCP7_MOLSC</name>
<dbReference type="AlphaFoldDB" id="A0A194XCP7"/>
<gene>
    <name evidence="2" type="ORF">LY89DRAFT_33335</name>
</gene>
<evidence type="ECO:0000313" key="2">
    <source>
        <dbReference type="EMBL" id="KUJ17934.1"/>
    </source>
</evidence>
<sequence length="220" mass="24994">MADDRVPPERPQTPAPDHPRRRVVPRNISPTPRSMRRTRAGRNPYRLQTASPENESNESDVEEYSPPESKSQEERTHRSMVQISHSFFGRRYSDGSTGEAFRHIAPSERVSRRHKHLVPRSAGGSEDQRLYNLIPIPGVNGPDSDHLLYELKFRAENDAELTTQQKVLKFEQEFPGLYAAVENIAIQGTQVFVKVAAKDAVPIIIFNSMGSVRKVIWDLI</sequence>
<organism evidence="2 3">
    <name type="scientific">Mollisia scopiformis</name>
    <name type="common">Conifer needle endophyte fungus</name>
    <name type="synonym">Phialocephala scopiformis</name>
    <dbReference type="NCBI Taxonomy" id="149040"/>
    <lineage>
        <taxon>Eukaryota</taxon>
        <taxon>Fungi</taxon>
        <taxon>Dikarya</taxon>
        <taxon>Ascomycota</taxon>
        <taxon>Pezizomycotina</taxon>
        <taxon>Leotiomycetes</taxon>
        <taxon>Helotiales</taxon>
        <taxon>Mollisiaceae</taxon>
        <taxon>Mollisia</taxon>
    </lineage>
</organism>
<reference evidence="2 3" key="1">
    <citation type="submission" date="2015-10" db="EMBL/GenBank/DDBJ databases">
        <title>Full genome of DAOMC 229536 Phialocephala scopiformis, a fungal endophyte of spruce producing the potent anti-insectan compound rugulosin.</title>
        <authorList>
            <consortium name="DOE Joint Genome Institute"/>
            <person name="Walker A.K."/>
            <person name="Frasz S.L."/>
            <person name="Seifert K.A."/>
            <person name="Miller J.D."/>
            <person name="Mondo S.J."/>
            <person name="Labutti K."/>
            <person name="Lipzen A."/>
            <person name="Dockter R."/>
            <person name="Kennedy M."/>
            <person name="Grigoriev I.V."/>
            <person name="Spatafora J.W."/>
        </authorList>
    </citation>
    <scope>NUCLEOTIDE SEQUENCE [LARGE SCALE GENOMIC DNA]</scope>
    <source>
        <strain evidence="2 3">CBS 120377</strain>
    </source>
</reference>
<evidence type="ECO:0000313" key="3">
    <source>
        <dbReference type="Proteomes" id="UP000070700"/>
    </source>
</evidence>
<dbReference type="GeneID" id="28816534"/>
<accession>A0A194XCP7</accession>
<keyword evidence="3" id="KW-1185">Reference proteome</keyword>
<proteinExistence type="predicted"/>
<dbReference type="Proteomes" id="UP000070700">
    <property type="component" value="Unassembled WGS sequence"/>
</dbReference>
<feature type="compositionally biased region" description="Acidic residues" evidence="1">
    <location>
        <begin position="55"/>
        <end position="65"/>
    </location>
</feature>
<protein>
    <submittedName>
        <fullName evidence="2">Uncharacterized protein</fullName>
    </submittedName>
</protein>
<evidence type="ECO:0000256" key="1">
    <source>
        <dbReference type="SAM" id="MobiDB-lite"/>
    </source>
</evidence>
<dbReference type="KEGG" id="psco:LY89DRAFT_33335"/>
<feature type="region of interest" description="Disordered" evidence="1">
    <location>
        <begin position="1"/>
        <end position="80"/>
    </location>
</feature>